<keyword evidence="3" id="KW-1185">Reference proteome</keyword>
<feature type="domain" description="Carrier" evidence="2">
    <location>
        <begin position="25"/>
        <end position="53"/>
    </location>
</feature>
<proteinExistence type="predicted"/>
<dbReference type="Proteomes" id="UP000887565">
    <property type="component" value="Unplaced"/>
</dbReference>
<sequence length="60" mass="7143">MYNKQPKHTQKKDTQRTSSRGFHILKPDSHFINDLGLDSLDHIEIITMMEEEFCNFSLYI</sequence>
<feature type="compositionally biased region" description="Basic residues" evidence="1">
    <location>
        <begin position="1"/>
        <end position="10"/>
    </location>
</feature>
<accession>A0A915JS03</accession>
<dbReference type="Gene3D" id="1.10.1200.10">
    <property type="entry name" value="ACP-like"/>
    <property type="match status" value="1"/>
</dbReference>
<dbReference type="InterPro" id="IPR036736">
    <property type="entry name" value="ACP-like_sf"/>
</dbReference>
<evidence type="ECO:0000259" key="2">
    <source>
        <dbReference type="Pfam" id="PF00550"/>
    </source>
</evidence>
<reference evidence="4" key="1">
    <citation type="submission" date="2022-11" db="UniProtKB">
        <authorList>
            <consortium name="WormBaseParasite"/>
        </authorList>
    </citation>
    <scope>IDENTIFICATION</scope>
</reference>
<dbReference type="SUPFAM" id="SSF47336">
    <property type="entry name" value="ACP-like"/>
    <property type="match status" value="1"/>
</dbReference>
<name>A0A915JS03_ROMCU</name>
<dbReference type="Pfam" id="PF00550">
    <property type="entry name" value="PP-binding"/>
    <property type="match status" value="1"/>
</dbReference>
<evidence type="ECO:0000256" key="1">
    <source>
        <dbReference type="SAM" id="MobiDB-lite"/>
    </source>
</evidence>
<evidence type="ECO:0000313" key="3">
    <source>
        <dbReference type="Proteomes" id="UP000887565"/>
    </source>
</evidence>
<evidence type="ECO:0000313" key="4">
    <source>
        <dbReference type="WBParaSite" id="nRc.2.0.1.t28859-RA"/>
    </source>
</evidence>
<dbReference type="AlphaFoldDB" id="A0A915JS03"/>
<organism evidence="3 4">
    <name type="scientific">Romanomermis culicivorax</name>
    <name type="common">Nematode worm</name>
    <dbReference type="NCBI Taxonomy" id="13658"/>
    <lineage>
        <taxon>Eukaryota</taxon>
        <taxon>Metazoa</taxon>
        <taxon>Ecdysozoa</taxon>
        <taxon>Nematoda</taxon>
        <taxon>Enoplea</taxon>
        <taxon>Dorylaimia</taxon>
        <taxon>Mermithida</taxon>
        <taxon>Mermithoidea</taxon>
        <taxon>Mermithidae</taxon>
        <taxon>Romanomermis</taxon>
    </lineage>
</organism>
<dbReference type="WBParaSite" id="nRc.2.0.1.t28859-RA">
    <property type="protein sequence ID" value="nRc.2.0.1.t28859-RA"/>
    <property type="gene ID" value="nRc.2.0.1.g28859"/>
</dbReference>
<dbReference type="InterPro" id="IPR009081">
    <property type="entry name" value="PP-bd_ACP"/>
</dbReference>
<feature type="region of interest" description="Disordered" evidence="1">
    <location>
        <begin position="1"/>
        <end position="21"/>
    </location>
</feature>
<protein>
    <submittedName>
        <fullName evidence="4">Carrier domain-containing protein</fullName>
    </submittedName>
</protein>